<reference evidence="1 2" key="1">
    <citation type="journal article" date="2015" name="Genome Announc.">
        <title>Expanding the biotechnology potential of lactobacilli through comparative genomics of 213 strains and associated genera.</title>
        <authorList>
            <person name="Sun Z."/>
            <person name="Harris H.M."/>
            <person name="McCann A."/>
            <person name="Guo C."/>
            <person name="Argimon S."/>
            <person name="Zhang W."/>
            <person name="Yang X."/>
            <person name="Jeffery I.B."/>
            <person name="Cooney J.C."/>
            <person name="Kagawa T.F."/>
            <person name="Liu W."/>
            <person name="Song Y."/>
            <person name="Salvetti E."/>
            <person name="Wrobel A."/>
            <person name="Rasinkangas P."/>
            <person name="Parkhill J."/>
            <person name="Rea M.C."/>
            <person name="O'Sullivan O."/>
            <person name="Ritari J."/>
            <person name="Douillard F.P."/>
            <person name="Paul Ross R."/>
            <person name="Yang R."/>
            <person name="Briner A.E."/>
            <person name="Felis G.E."/>
            <person name="de Vos W.M."/>
            <person name="Barrangou R."/>
            <person name="Klaenhammer T.R."/>
            <person name="Caufield P.W."/>
            <person name="Cui Y."/>
            <person name="Zhang H."/>
            <person name="O'Toole P.W."/>
        </authorList>
    </citation>
    <scope>NUCLEOTIDE SEQUENCE [LARGE SCALE GENOMIC DNA]</scope>
    <source>
        <strain evidence="1 2">DSM 16991</strain>
    </source>
</reference>
<sequence>MGSKRRHGVPAHFAAACGALVRVSKNKRAPKQLHTHGSICYAEDRHYPFTSEQ</sequence>
<dbReference type="PROSITE" id="PS51257">
    <property type="entry name" value="PROKAR_LIPOPROTEIN"/>
    <property type="match status" value="1"/>
</dbReference>
<comment type="caution">
    <text evidence="1">The sequence shown here is derived from an EMBL/GenBank/DDBJ whole genome shotgun (WGS) entry which is preliminary data.</text>
</comment>
<accession>A0A0R1XP09</accession>
<dbReference type="EMBL" id="AZFW01000032">
    <property type="protein sequence ID" value="KRM28371.1"/>
    <property type="molecule type" value="Genomic_DNA"/>
</dbReference>
<dbReference type="Proteomes" id="UP000050949">
    <property type="component" value="Unassembled WGS sequence"/>
</dbReference>
<evidence type="ECO:0000313" key="2">
    <source>
        <dbReference type="Proteomes" id="UP000050949"/>
    </source>
</evidence>
<dbReference type="PATRIC" id="fig|1122147.4.peg.1903"/>
<gene>
    <name evidence="1" type="ORF">FC91_GL001835</name>
</gene>
<name>A0A0R1XP09_9LACO</name>
<organism evidence="1 2">
    <name type="scientific">Schleiferilactobacillus harbinensis DSM 16991</name>
    <dbReference type="NCBI Taxonomy" id="1122147"/>
    <lineage>
        <taxon>Bacteria</taxon>
        <taxon>Bacillati</taxon>
        <taxon>Bacillota</taxon>
        <taxon>Bacilli</taxon>
        <taxon>Lactobacillales</taxon>
        <taxon>Lactobacillaceae</taxon>
        <taxon>Schleiferilactobacillus</taxon>
    </lineage>
</organism>
<proteinExistence type="predicted"/>
<protein>
    <submittedName>
        <fullName evidence="1">Uncharacterized protein</fullName>
    </submittedName>
</protein>
<dbReference type="AlphaFoldDB" id="A0A0R1XP09"/>
<evidence type="ECO:0000313" key="1">
    <source>
        <dbReference type="EMBL" id="KRM28371.1"/>
    </source>
</evidence>